<dbReference type="InterPro" id="IPR043129">
    <property type="entry name" value="ATPase_NBD"/>
</dbReference>
<evidence type="ECO:0000256" key="4">
    <source>
        <dbReference type="ARBA" id="ARBA00023186"/>
    </source>
</evidence>
<keyword evidence="7" id="KW-1185">Reference proteome</keyword>
<dbReference type="HOGENOM" id="CLU_005965_5_0_1"/>
<dbReference type="InterPro" id="IPR013126">
    <property type="entry name" value="Hsp_70_fam"/>
</dbReference>
<comment type="caution">
    <text evidence="6">The sequence shown here is derived from an EMBL/GenBank/DDBJ whole genome shotgun (WGS) entry which is preliminary data.</text>
</comment>
<reference evidence="7" key="1">
    <citation type="journal article" date="2016" name="Nat. Commun.">
        <title>Genome analysis of three Pneumocystis species reveals adaptation mechanisms to life exclusively in mammalian hosts.</title>
        <authorList>
            <person name="Ma L."/>
            <person name="Chen Z."/>
            <person name="Huang D.W."/>
            <person name="Kutty G."/>
            <person name="Ishihara M."/>
            <person name="Wang H."/>
            <person name="Abouelleil A."/>
            <person name="Bishop L."/>
            <person name="Davey E."/>
            <person name="Deng R."/>
            <person name="Deng X."/>
            <person name="Fan L."/>
            <person name="Fantoni G."/>
            <person name="Fitzgerald M."/>
            <person name="Gogineni E."/>
            <person name="Goldberg J.M."/>
            <person name="Handley G."/>
            <person name="Hu X."/>
            <person name="Huber C."/>
            <person name="Jiao X."/>
            <person name="Jones K."/>
            <person name="Levin J.Z."/>
            <person name="Liu Y."/>
            <person name="Macdonald P."/>
            <person name="Melnikov A."/>
            <person name="Raley C."/>
            <person name="Sassi M."/>
            <person name="Sherman B.T."/>
            <person name="Song X."/>
            <person name="Sykes S."/>
            <person name="Tran B."/>
            <person name="Walsh L."/>
            <person name="Xia Y."/>
            <person name="Yang J."/>
            <person name="Young S."/>
            <person name="Zeng Q."/>
            <person name="Zheng X."/>
            <person name="Stephens R."/>
            <person name="Nusbaum C."/>
            <person name="Birren B.W."/>
            <person name="Azadi P."/>
            <person name="Lempicki R.A."/>
            <person name="Cuomo C.A."/>
            <person name="Kovacs J.A."/>
        </authorList>
    </citation>
    <scope>NUCLEOTIDE SEQUENCE [LARGE SCALE GENOMIC DNA]</scope>
    <source>
        <strain evidence="7">B123</strain>
    </source>
</reference>
<dbReference type="RefSeq" id="XP_007872497.1">
    <property type="nucleotide sequence ID" value="XM_007874306.1"/>
</dbReference>
<evidence type="ECO:0000256" key="2">
    <source>
        <dbReference type="ARBA" id="ARBA00022824"/>
    </source>
</evidence>
<dbReference type="PRINTS" id="PR00301">
    <property type="entry name" value="HEATSHOCK70"/>
</dbReference>
<dbReference type="STRING" id="1069680.M7PKL5"/>
<evidence type="ECO:0000313" key="7">
    <source>
        <dbReference type="Proteomes" id="UP000011958"/>
    </source>
</evidence>
<keyword evidence="3" id="KW-0067">ATP-binding</keyword>
<feature type="signal peptide" evidence="5">
    <location>
        <begin position="1"/>
        <end position="26"/>
    </location>
</feature>
<dbReference type="EMBL" id="AFWA02000002">
    <property type="protein sequence ID" value="EMR10999.1"/>
    <property type="molecule type" value="Genomic_DNA"/>
</dbReference>
<gene>
    <name evidence="6" type="ORF">PNEG_00600</name>
</gene>
<dbReference type="OMA" id="SRTPMIQ"/>
<dbReference type="Gene3D" id="3.30.30.30">
    <property type="match status" value="1"/>
</dbReference>
<keyword evidence="1" id="KW-0547">Nucleotide-binding</keyword>
<dbReference type="SUPFAM" id="SSF100934">
    <property type="entry name" value="Heat shock protein 70kD (HSP70), C-terminal subdomain"/>
    <property type="match status" value="1"/>
</dbReference>
<dbReference type="Proteomes" id="UP000011958">
    <property type="component" value="Unassembled WGS sequence"/>
</dbReference>
<sequence>MKRSFIFGVTSLLCFLFFSLSDLIMSVNGVVLAIDYGKEWIKGAIVKHGIPIEIVLTRDSKRKDMSVIAFNGDERFYGTRAADLLLRNQSSVFPSLKSLIGKSYDSREVREYLSLHKNIELVPSSKGSGVAFVQDNRTFTVEELTAMIFENYKTMAEDIAGQKITDVVITVPSFFTEIERHAILDAAEIAGLNVLSLVNEGYAIAMNYATTRIFSNESQYHIFYDMGAGSTTATYVSFKTLTLLNNKTLTLLKVLGVGYNRYFGGDTITWKLLEYLLQDFEISKRSYMRDSIRSNSRAIIKLFHESSRIKQILSINSEAHVMIENLHEGIDYNIKVSRDIFEGLLQGLADDIKKPIIDAVSMTSKPIRFVNSVVLAGGGARVPFVQKEIEALVGPKKVARSVNADEAAVLGAVFRGAGLSGRFRVKNIKSTDINLNSIFISYPDVDDASKIVTHSLFLKGSELNKNKTVTFSLLSDFDVVFSHVVGFKLPGTVFATLKISGFNDSINFLKNQYGDDYCENIITSITFRLDFSGLITVKRAFVECRSKIGDTSELLRESHKEYERKLFEEYNHVEYYDSYESTDDDAEDNNRTMPLDFEILYTSLNPQDKAFKVASRNMLLDLKEIDKKRIVRDEARNVLEAYVYNVQELLEIDEFIAFSTKEQREELLNTVKSVAEWLEKNGDVSTLDELTERKNSIKILEVPISERRADARERSIKVDELRRRIQGFMHFLNGLPIEKMKESSDTSTDDAKLAYEKILSKAGYGSDTKGNMHDVVEPGFRVEDVETYRKNVMKIEEWLNESVTAQDILKPWENPVLKVKDIMLKIWELEQTKENIRVMEQVYLRSRKYFKKNYTNAKPSVNESDPSVSTQQNVTLELPINTTLAESVIHTDL</sequence>
<accession>M7PKL5</accession>
<evidence type="ECO:0000256" key="5">
    <source>
        <dbReference type="SAM" id="SignalP"/>
    </source>
</evidence>
<evidence type="ECO:0000256" key="3">
    <source>
        <dbReference type="ARBA" id="ARBA00022840"/>
    </source>
</evidence>
<dbReference type="Gene3D" id="3.90.640.10">
    <property type="entry name" value="Actin, Chain A, domain 4"/>
    <property type="match status" value="1"/>
</dbReference>
<dbReference type="VEuPathDB" id="FungiDB:PNEG_00600"/>
<dbReference type="GO" id="GO:0034663">
    <property type="term" value="C:endoplasmic reticulum chaperone complex"/>
    <property type="evidence" value="ECO:0007669"/>
    <property type="project" value="TreeGrafter"/>
</dbReference>
<dbReference type="InterPro" id="IPR029047">
    <property type="entry name" value="HSP70_peptide-bd_sf"/>
</dbReference>
<dbReference type="CDD" id="cd10230">
    <property type="entry name" value="ASKHA_NBD_HSP70_HYOU1"/>
    <property type="match status" value="1"/>
</dbReference>
<dbReference type="Gene3D" id="2.60.34.10">
    <property type="entry name" value="Substrate Binding Domain Of DNAk, Chain A, domain 1"/>
    <property type="match status" value="1"/>
</dbReference>
<evidence type="ECO:0000313" key="6">
    <source>
        <dbReference type="EMBL" id="EMR10999.1"/>
    </source>
</evidence>
<dbReference type="GO" id="GO:0005524">
    <property type="term" value="F:ATP binding"/>
    <property type="evidence" value="ECO:0007669"/>
    <property type="project" value="UniProtKB-KW"/>
</dbReference>
<evidence type="ECO:0000256" key="1">
    <source>
        <dbReference type="ARBA" id="ARBA00022741"/>
    </source>
</evidence>
<dbReference type="SUPFAM" id="SSF53067">
    <property type="entry name" value="Actin-like ATPase domain"/>
    <property type="match status" value="2"/>
</dbReference>
<name>M7PKL5_PNEMU</name>
<dbReference type="AlphaFoldDB" id="M7PKL5"/>
<proteinExistence type="predicted"/>
<feature type="chain" id="PRO_5004083007" evidence="5">
    <location>
        <begin position="27"/>
        <end position="893"/>
    </location>
</feature>
<protein>
    <submittedName>
        <fullName evidence="6">Uncharacterized protein</fullName>
    </submittedName>
</protein>
<dbReference type="GO" id="GO:0030968">
    <property type="term" value="P:endoplasmic reticulum unfolded protein response"/>
    <property type="evidence" value="ECO:0007669"/>
    <property type="project" value="TreeGrafter"/>
</dbReference>
<organism evidence="6 7">
    <name type="scientific">Pneumocystis murina (strain B123)</name>
    <name type="common">Mouse pneumocystis pneumonia agent</name>
    <name type="synonym">Pneumocystis carinii f. sp. muris</name>
    <dbReference type="NCBI Taxonomy" id="1069680"/>
    <lineage>
        <taxon>Eukaryota</taxon>
        <taxon>Fungi</taxon>
        <taxon>Dikarya</taxon>
        <taxon>Ascomycota</taxon>
        <taxon>Taphrinomycotina</taxon>
        <taxon>Pneumocystomycetes</taxon>
        <taxon>Pneumocystaceae</taxon>
        <taxon>Pneumocystis</taxon>
    </lineage>
</organism>
<dbReference type="GeneID" id="19894298"/>
<dbReference type="eggNOG" id="KOG0104">
    <property type="taxonomic scope" value="Eukaryota"/>
</dbReference>
<dbReference type="InterPro" id="IPR029048">
    <property type="entry name" value="HSP70_C_sf"/>
</dbReference>
<keyword evidence="4" id="KW-0143">Chaperone</keyword>
<keyword evidence="5" id="KW-0732">Signal</keyword>
<dbReference type="Gene3D" id="1.20.1270.10">
    <property type="match status" value="1"/>
</dbReference>
<dbReference type="PANTHER" id="PTHR45639">
    <property type="entry name" value="HSC70CB, ISOFORM G-RELATED"/>
    <property type="match status" value="1"/>
</dbReference>
<dbReference type="OrthoDB" id="10262720at2759"/>
<dbReference type="Gene3D" id="3.30.420.40">
    <property type="match status" value="2"/>
</dbReference>
<dbReference type="Pfam" id="PF00012">
    <property type="entry name" value="HSP70"/>
    <property type="match status" value="1"/>
</dbReference>
<dbReference type="PANTHER" id="PTHR45639:SF3">
    <property type="entry name" value="HYPOXIA UP-REGULATED PROTEIN 1"/>
    <property type="match status" value="1"/>
</dbReference>
<dbReference type="GO" id="GO:0140662">
    <property type="term" value="F:ATP-dependent protein folding chaperone"/>
    <property type="evidence" value="ECO:0007669"/>
    <property type="project" value="InterPro"/>
</dbReference>
<keyword evidence="2" id="KW-0256">Endoplasmic reticulum</keyword>